<feature type="transmembrane region" description="Helical" evidence="8">
    <location>
        <begin position="269"/>
        <end position="287"/>
    </location>
</feature>
<protein>
    <submittedName>
        <fullName evidence="9">Magnesium transporter CorA</fullName>
    </submittedName>
</protein>
<evidence type="ECO:0000313" key="9">
    <source>
        <dbReference type="EMBL" id="GIF03704.1"/>
    </source>
</evidence>
<organism evidence="9 10">
    <name type="scientific">Actinoplanes siamensis</name>
    <dbReference type="NCBI Taxonomy" id="1223317"/>
    <lineage>
        <taxon>Bacteria</taxon>
        <taxon>Bacillati</taxon>
        <taxon>Actinomycetota</taxon>
        <taxon>Actinomycetes</taxon>
        <taxon>Micromonosporales</taxon>
        <taxon>Micromonosporaceae</taxon>
        <taxon>Actinoplanes</taxon>
    </lineage>
</organism>
<dbReference type="GO" id="GO:0015095">
    <property type="term" value="F:magnesium ion transmembrane transporter activity"/>
    <property type="evidence" value="ECO:0007669"/>
    <property type="project" value="TreeGrafter"/>
</dbReference>
<keyword evidence="4" id="KW-1003">Cell membrane</keyword>
<evidence type="ECO:0000313" key="10">
    <source>
        <dbReference type="Proteomes" id="UP000629619"/>
    </source>
</evidence>
<accession>A0A919N3J9</accession>
<keyword evidence="3" id="KW-0813">Transport</keyword>
<evidence type="ECO:0000256" key="2">
    <source>
        <dbReference type="ARBA" id="ARBA00009765"/>
    </source>
</evidence>
<dbReference type="Proteomes" id="UP000629619">
    <property type="component" value="Unassembled WGS sequence"/>
</dbReference>
<proteinExistence type="inferred from homology"/>
<dbReference type="InterPro" id="IPR045863">
    <property type="entry name" value="CorA_TM1_TM2"/>
</dbReference>
<dbReference type="PANTHER" id="PTHR46494">
    <property type="entry name" value="CORA FAMILY METAL ION TRANSPORTER (EUROFUNG)"/>
    <property type="match status" value="1"/>
</dbReference>
<keyword evidence="5 8" id="KW-0812">Transmembrane</keyword>
<dbReference type="InterPro" id="IPR002523">
    <property type="entry name" value="MgTranspt_CorA/ZnTranspt_ZntB"/>
</dbReference>
<comment type="subcellular location">
    <subcellularLocation>
        <location evidence="1">Cell membrane</location>
        <topology evidence="1">Multi-pass membrane protein</topology>
    </subcellularLocation>
</comment>
<dbReference type="SUPFAM" id="SSF144083">
    <property type="entry name" value="Magnesium transport protein CorA, transmembrane region"/>
    <property type="match status" value="1"/>
</dbReference>
<dbReference type="CDD" id="cd12822">
    <property type="entry name" value="TmCorA-like"/>
    <property type="match status" value="1"/>
</dbReference>
<evidence type="ECO:0000256" key="5">
    <source>
        <dbReference type="ARBA" id="ARBA00022692"/>
    </source>
</evidence>
<dbReference type="Gene3D" id="1.20.58.340">
    <property type="entry name" value="Magnesium transport protein CorA, transmembrane region"/>
    <property type="match status" value="2"/>
</dbReference>
<evidence type="ECO:0000256" key="1">
    <source>
        <dbReference type="ARBA" id="ARBA00004651"/>
    </source>
</evidence>
<comment type="caution">
    <text evidence="9">The sequence shown here is derived from an EMBL/GenBank/DDBJ whole genome shotgun (WGS) entry which is preliminary data.</text>
</comment>
<sequence>MQTRLYAQGRVIEQDFGYAELPDRLRTHPDAVAWLDLLEPSATDLAAVAAEYGLHPLAVEDALAERERPKLDRYPDHLFVNVYAVSFDHGGEPPEVHKVEISAFVTARVLITVHKAEGTVDELVERWDADAGLAASGGIDFLLYGLFDVVVDSQYAAARKVDEAMDSIEDAMLGEGGAPRPVRMRGFALRRTLAQLRRAVAPMQDVVTEVSRPDGGLVDDDLRPYYRDVEDHAERALESIEHSLTRITELLDADLNEQSNILNDITRKLAAWAAIIAVPTAVTGYFGQNVPFPGFGQTWGFVESTALILIGGGALYFYLKKRGWL</sequence>
<name>A0A919N3J9_9ACTN</name>
<keyword evidence="10" id="KW-1185">Reference proteome</keyword>
<dbReference type="GO" id="GO:0050897">
    <property type="term" value="F:cobalt ion binding"/>
    <property type="evidence" value="ECO:0007669"/>
    <property type="project" value="TreeGrafter"/>
</dbReference>
<feature type="transmembrane region" description="Helical" evidence="8">
    <location>
        <begin position="299"/>
        <end position="319"/>
    </location>
</feature>
<dbReference type="Gene3D" id="3.30.460.20">
    <property type="entry name" value="CorA soluble domain-like"/>
    <property type="match status" value="1"/>
</dbReference>
<dbReference type="AlphaFoldDB" id="A0A919N3J9"/>
<dbReference type="GO" id="GO:0015087">
    <property type="term" value="F:cobalt ion transmembrane transporter activity"/>
    <property type="evidence" value="ECO:0007669"/>
    <property type="project" value="TreeGrafter"/>
</dbReference>
<evidence type="ECO:0000256" key="7">
    <source>
        <dbReference type="ARBA" id="ARBA00023136"/>
    </source>
</evidence>
<dbReference type="GO" id="GO:0005886">
    <property type="term" value="C:plasma membrane"/>
    <property type="evidence" value="ECO:0007669"/>
    <property type="project" value="UniProtKB-SubCell"/>
</dbReference>
<gene>
    <name evidence="9" type="ORF">Asi03nite_12420</name>
</gene>
<dbReference type="SUPFAM" id="SSF143865">
    <property type="entry name" value="CorA soluble domain-like"/>
    <property type="match status" value="1"/>
</dbReference>
<dbReference type="EMBL" id="BOMW01000012">
    <property type="protein sequence ID" value="GIF03704.1"/>
    <property type="molecule type" value="Genomic_DNA"/>
</dbReference>
<evidence type="ECO:0000256" key="8">
    <source>
        <dbReference type="SAM" id="Phobius"/>
    </source>
</evidence>
<dbReference type="GO" id="GO:0000287">
    <property type="term" value="F:magnesium ion binding"/>
    <property type="evidence" value="ECO:0007669"/>
    <property type="project" value="TreeGrafter"/>
</dbReference>
<keyword evidence="6 8" id="KW-1133">Transmembrane helix</keyword>
<evidence type="ECO:0000256" key="4">
    <source>
        <dbReference type="ARBA" id="ARBA00022475"/>
    </source>
</evidence>
<comment type="similarity">
    <text evidence="2">Belongs to the CorA metal ion transporter (MIT) (TC 1.A.35) family.</text>
</comment>
<evidence type="ECO:0000256" key="3">
    <source>
        <dbReference type="ARBA" id="ARBA00022448"/>
    </source>
</evidence>
<dbReference type="Pfam" id="PF01544">
    <property type="entry name" value="CorA"/>
    <property type="match status" value="1"/>
</dbReference>
<dbReference type="InterPro" id="IPR045861">
    <property type="entry name" value="CorA_cytoplasmic_dom"/>
</dbReference>
<reference evidence="9" key="1">
    <citation type="submission" date="2021-01" db="EMBL/GenBank/DDBJ databases">
        <title>Whole genome shotgun sequence of Actinoplanes siamensis NBRC 109076.</title>
        <authorList>
            <person name="Komaki H."/>
            <person name="Tamura T."/>
        </authorList>
    </citation>
    <scope>NUCLEOTIDE SEQUENCE</scope>
    <source>
        <strain evidence="9">NBRC 109076</strain>
    </source>
</reference>
<dbReference type="PANTHER" id="PTHR46494:SF1">
    <property type="entry name" value="CORA FAMILY METAL ION TRANSPORTER (EUROFUNG)"/>
    <property type="match status" value="1"/>
</dbReference>
<evidence type="ECO:0000256" key="6">
    <source>
        <dbReference type="ARBA" id="ARBA00022989"/>
    </source>
</evidence>
<keyword evidence="7 8" id="KW-0472">Membrane</keyword>